<evidence type="ECO:0000313" key="4">
    <source>
        <dbReference type="EMBL" id="WYJ90974.1"/>
    </source>
</evidence>
<reference evidence="4" key="2">
    <citation type="submission" date="2024-03" db="EMBL/GenBank/DDBJ databases">
        <title>The Genome Sequence of Enterococcus sp. DIV0242b.</title>
        <authorList>
            <consortium name="The Broad Institute Genomics Platform"/>
            <consortium name="The Broad Institute Microbial Omics Core"/>
            <consortium name="The Broad Institute Genomic Center for Infectious Diseases"/>
            <person name="Earl A."/>
            <person name="Manson A."/>
            <person name="Gilmore M."/>
            <person name="Schwartman J."/>
            <person name="Shea T."/>
            <person name="Abouelleil A."/>
            <person name="Cao P."/>
            <person name="Chapman S."/>
            <person name="Cusick C."/>
            <person name="Young S."/>
            <person name="Neafsey D."/>
            <person name="Nusbaum C."/>
            <person name="Birren B."/>
        </authorList>
    </citation>
    <scope>NUCLEOTIDE SEQUENCE</scope>
    <source>
        <strain evidence="4">9E7_DIV0242</strain>
    </source>
</reference>
<feature type="domain" description="Transposase InsH N-terminal" evidence="3">
    <location>
        <begin position="18"/>
        <end position="101"/>
    </location>
</feature>
<dbReference type="Pfam" id="PF05598">
    <property type="entry name" value="DUF772"/>
    <property type="match status" value="1"/>
</dbReference>
<dbReference type="InterPro" id="IPR047629">
    <property type="entry name" value="IS1182_transpos"/>
</dbReference>
<dbReference type="GO" id="GO:0006313">
    <property type="term" value="P:DNA transposition"/>
    <property type="evidence" value="ECO:0007669"/>
    <property type="project" value="InterPro"/>
</dbReference>
<dbReference type="PANTHER" id="PTHR33408:SF2">
    <property type="entry name" value="TRANSPOSASE DDE DOMAIN-CONTAINING PROTEIN"/>
    <property type="match status" value="1"/>
</dbReference>
<organism evidence="4 5">
    <name type="scientific">Candidatus Enterococcus clewellii</name>
    <dbReference type="NCBI Taxonomy" id="1834193"/>
    <lineage>
        <taxon>Bacteria</taxon>
        <taxon>Bacillati</taxon>
        <taxon>Bacillota</taxon>
        <taxon>Bacilli</taxon>
        <taxon>Lactobacillales</taxon>
        <taxon>Enterococcaceae</taxon>
        <taxon>Enterococcus</taxon>
    </lineage>
</organism>
<evidence type="ECO:0000313" key="5">
    <source>
        <dbReference type="Proteomes" id="UP000195141"/>
    </source>
</evidence>
<name>A0AAQ3Y069_9ENTE</name>
<protein>
    <recommendedName>
        <fullName evidence="6">Transposase</fullName>
    </recommendedName>
</protein>
<dbReference type="Proteomes" id="UP000195141">
    <property type="component" value="Chromosome"/>
</dbReference>
<dbReference type="EMBL" id="CP147247">
    <property type="protein sequence ID" value="WYJ90974.1"/>
    <property type="molecule type" value="Genomic_DNA"/>
</dbReference>
<dbReference type="InterPro" id="IPR008490">
    <property type="entry name" value="Transposase_InsH_N"/>
</dbReference>
<dbReference type="GO" id="GO:0003677">
    <property type="term" value="F:DNA binding"/>
    <property type="evidence" value="ECO:0007669"/>
    <property type="project" value="InterPro"/>
</dbReference>
<evidence type="ECO:0000259" key="3">
    <source>
        <dbReference type="Pfam" id="PF05598"/>
    </source>
</evidence>
<dbReference type="NCBIfam" id="NF033551">
    <property type="entry name" value="transpos_IS1182"/>
    <property type="match status" value="1"/>
</dbReference>
<reference evidence="4" key="1">
    <citation type="submission" date="2017-05" db="EMBL/GenBank/DDBJ databases">
        <authorList>
            <consortium name="The Broad Institute Genomics Platform"/>
            <consortium name="The Broad Institute Genomic Center for Infectious Diseases"/>
            <person name="Earl A."/>
            <person name="Manson A."/>
            <person name="Schwartman J."/>
            <person name="Gilmore M."/>
            <person name="Abouelleil A."/>
            <person name="Cao P."/>
            <person name="Chapman S."/>
            <person name="Cusick C."/>
            <person name="Shea T."/>
            <person name="Young S."/>
            <person name="Neafsey D."/>
            <person name="Nusbaum C."/>
            <person name="Birren B."/>
        </authorList>
    </citation>
    <scope>NUCLEOTIDE SEQUENCE</scope>
    <source>
        <strain evidence="4">9E7_DIV0242</strain>
    </source>
</reference>
<dbReference type="Pfam" id="PF01609">
    <property type="entry name" value="DDE_Tnp_1"/>
    <property type="match status" value="1"/>
</dbReference>
<evidence type="ECO:0008006" key="6">
    <source>
        <dbReference type="Google" id="ProtNLM"/>
    </source>
</evidence>
<feature type="domain" description="Transposase IS4-like" evidence="2">
    <location>
        <begin position="257"/>
        <end position="508"/>
    </location>
</feature>
<evidence type="ECO:0000256" key="1">
    <source>
        <dbReference type="SAM" id="MobiDB-lite"/>
    </source>
</evidence>
<dbReference type="PANTHER" id="PTHR33408">
    <property type="entry name" value="TRANSPOSASE"/>
    <property type="match status" value="1"/>
</dbReference>
<dbReference type="AlphaFoldDB" id="A0AAQ3Y069"/>
<accession>A0AAQ3Y069</accession>
<evidence type="ECO:0000259" key="2">
    <source>
        <dbReference type="Pfam" id="PF01609"/>
    </source>
</evidence>
<dbReference type="InterPro" id="IPR002559">
    <property type="entry name" value="Transposase_11"/>
</dbReference>
<gene>
    <name evidence="4" type="ORF">A5888_002742</name>
</gene>
<proteinExistence type="predicted"/>
<dbReference type="GO" id="GO:0004803">
    <property type="term" value="F:transposase activity"/>
    <property type="evidence" value="ECO:0007669"/>
    <property type="project" value="InterPro"/>
</dbReference>
<sequence>MHTYYNMNQLTLDITTSYIPKKENTAWFINELVESLQISDPYFFGRPREYDLAAMLKLVLFAYTRSVFSSRKIEQLAEESLPARWLTQEQLPSYRTIARFRVSVEIENLLTKGLDSLVDYLRKCQLIDDTVFIDGTKILADANKYSFVWKKSTIKFDQMNRETILQMMAELKEAYRNKQIPDGSSLTLEMVDEVITRMELRLEELEEKVKETKKVSPNPAKQERRTLKSQKRKLIERRERMVEHQTRLSICGTRNSYSKTDHEATFMRVKEDPMRNGQLKPAYNLQIATCNQFVLGYDVYQNPTDTKTLIPLLERMNIAEQEKTYLVADAGYGSERNYRYLEDELSTHTALIPYGTMRKEKSRKWQTDERKIINWMYHAEEDYYIDSKGVRFNFNAYRKRPDKEGFVRDFKEYQAEKYDENKRVIPEALTRKGNRRKITVNPSWEYFKAKQRELLSTSETSKIYARRKIDVETVFGSMKACLGFTRYHVRGLANVRKESGIVVMALNMMKLAVREKNKGLKIKKRSEPKNYWFYNILCWWKFLKENSPAFF</sequence>
<feature type="region of interest" description="Disordered" evidence="1">
    <location>
        <begin position="210"/>
        <end position="231"/>
    </location>
</feature>
<keyword evidence="5" id="KW-1185">Reference proteome</keyword>